<evidence type="ECO:0000313" key="2">
    <source>
        <dbReference type="EMBL" id="PZX15259.1"/>
    </source>
</evidence>
<gene>
    <name evidence="2" type="ORF">LX81_02562</name>
</gene>
<proteinExistence type="predicted"/>
<dbReference type="Proteomes" id="UP000248916">
    <property type="component" value="Unassembled WGS sequence"/>
</dbReference>
<reference evidence="2 3" key="1">
    <citation type="submission" date="2018-06" db="EMBL/GenBank/DDBJ databases">
        <title>Genomic Encyclopedia of Archaeal and Bacterial Type Strains, Phase II (KMG-II): from individual species to whole genera.</title>
        <authorList>
            <person name="Goeker M."/>
        </authorList>
    </citation>
    <scope>NUCLEOTIDE SEQUENCE [LARGE SCALE GENOMIC DNA]</scope>
    <source>
        <strain evidence="2 3">DSM 22009</strain>
    </source>
</reference>
<keyword evidence="3" id="KW-1185">Reference proteome</keyword>
<evidence type="ECO:0000256" key="1">
    <source>
        <dbReference type="SAM" id="MobiDB-lite"/>
    </source>
</evidence>
<protein>
    <submittedName>
        <fullName evidence="2">Uncharacterized protein</fullName>
    </submittedName>
</protein>
<sequence length="41" mass="4346">MGDKNPKKKMKERKPAPKVEAAAPEAPRGKTKPAAKKSASS</sequence>
<dbReference type="RefSeq" id="WP_272939482.1">
    <property type="nucleotide sequence ID" value="NZ_QKZL01000010.1"/>
</dbReference>
<organism evidence="2 3">
    <name type="scientific">Palleronia aestuarii</name>
    <dbReference type="NCBI Taxonomy" id="568105"/>
    <lineage>
        <taxon>Bacteria</taxon>
        <taxon>Pseudomonadati</taxon>
        <taxon>Pseudomonadota</taxon>
        <taxon>Alphaproteobacteria</taxon>
        <taxon>Rhodobacterales</taxon>
        <taxon>Roseobacteraceae</taxon>
        <taxon>Palleronia</taxon>
    </lineage>
</organism>
<feature type="region of interest" description="Disordered" evidence="1">
    <location>
        <begin position="1"/>
        <end position="41"/>
    </location>
</feature>
<evidence type="ECO:0000313" key="3">
    <source>
        <dbReference type="Proteomes" id="UP000248916"/>
    </source>
</evidence>
<comment type="caution">
    <text evidence="2">The sequence shown here is derived from an EMBL/GenBank/DDBJ whole genome shotgun (WGS) entry which is preliminary data.</text>
</comment>
<accession>A0A2W7Q0F1</accession>
<dbReference type="EMBL" id="QKZL01000010">
    <property type="protein sequence ID" value="PZX15259.1"/>
    <property type="molecule type" value="Genomic_DNA"/>
</dbReference>
<name>A0A2W7Q0F1_9RHOB</name>
<dbReference type="AlphaFoldDB" id="A0A2W7Q0F1"/>
<feature type="compositionally biased region" description="Basic residues" evidence="1">
    <location>
        <begin position="1"/>
        <end position="12"/>
    </location>
</feature>